<feature type="signal peptide" evidence="1">
    <location>
        <begin position="1"/>
        <end position="18"/>
    </location>
</feature>
<dbReference type="PROSITE" id="PS50853">
    <property type="entry name" value="FN3"/>
    <property type="match status" value="1"/>
</dbReference>
<evidence type="ECO:0000313" key="3">
    <source>
        <dbReference type="EMBL" id="MBV7270614.1"/>
    </source>
</evidence>
<accession>A0A9X1FBE9</accession>
<dbReference type="Pfam" id="PF00041">
    <property type="entry name" value="fn3"/>
    <property type="match status" value="1"/>
</dbReference>
<feature type="domain" description="Fibronectin type-III" evidence="2">
    <location>
        <begin position="29"/>
        <end position="118"/>
    </location>
</feature>
<evidence type="ECO:0000259" key="2">
    <source>
        <dbReference type="PROSITE" id="PS50853"/>
    </source>
</evidence>
<proteinExistence type="predicted"/>
<dbReference type="AlphaFoldDB" id="A0A9X1FBE9"/>
<dbReference type="Proteomes" id="UP001138894">
    <property type="component" value="Unassembled WGS sequence"/>
</dbReference>
<reference evidence="3" key="1">
    <citation type="submission" date="2021-04" db="EMBL/GenBank/DDBJ databases">
        <authorList>
            <person name="Pira H."/>
            <person name="Risdian C."/>
            <person name="Wink J."/>
        </authorList>
    </citation>
    <scope>NUCLEOTIDE SEQUENCE</scope>
    <source>
        <strain evidence="3">WHY3</strain>
    </source>
</reference>
<dbReference type="EMBL" id="JAGSPD010000019">
    <property type="protein sequence ID" value="MBV7270614.1"/>
    <property type="molecule type" value="Genomic_DNA"/>
</dbReference>
<dbReference type="RefSeq" id="WP_218547835.1">
    <property type="nucleotide sequence ID" value="NZ_JAGSPD010000019.1"/>
</dbReference>
<feature type="chain" id="PRO_5040953375" evidence="1">
    <location>
        <begin position="19"/>
        <end position="417"/>
    </location>
</feature>
<evidence type="ECO:0000256" key="1">
    <source>
        <dbReference type="SAM" id="SignalP"/>
    </source>
</evidence>
<comment type="caution">
    <text evidence="3">The sequence shown here is derived from an EMBL/GenBank/DDBJ whole genome shotgun (WGS) entry which is preliminary data.</text>
</comment>
<sequence length="417" mass="46116">MKKLLAFTLVLIFFSCNNDDDDTVDACVEATNIQANDITTTSATITWTDSNAANSYVIEYGISGFALGTGSTLTETTISTDLSNLNPATSYDVYVQVVCSTNNPSMYSEVFSFTTETPAVVAEFRPNLSELNLFSGELSDLNISSKAFEYQLNSQLFTDYAHKQRLIALPDGTSMEFDGDGLPVFPDNTVIAKTFYYNIDERDLSLGRIIIETRILIKLEGEWETGDYKWNAEQTDAVLDLDGSTVPITWTNATGETNSIDYQIPSNADCFTCHKTYEQMTPIGSKLRSMNFEVNGSNQLDQLINNNQLIGITSSSSVAVSLPNWEDTSLSLETRARAYLDINCAHCHIPGGHCENESILNLAFRTSAEDSNIANRRFSIDFRISSDVDGTRMPLIGTTIQHTEGVQLIQDYLNTLD</sequence>
<name>A0A9X1FBE9_9FLAO</name>
<dbReference type="SMART" id="SM00060">
    <property type="entry name" value="FN3"/>
    <property type="match status" value="1"/>
</dbReference>
<dbReference type="InterPro" id="IPR003961">
    <property type="entry name" value="FN3_dom"/>
</dbReference>
<organism evidence="3 4">
    <name type="scientific">Winogradskyella luteola</name>
    <dbReference type="NCBI Taxonomy" id="2828330"/>
    <lineage>
        <taxon>Bacteria</taxon>
        <taxon>Pseudomonadati</taxon>
        <taxon>Bacteroidota</taxon>
        <taxon>Flavobacteriia</taxon>
        <taxon>Flavobacteriales</taxon>
        <taxon>Flavobacteriaceae</taxon>
        <taxon>Winogradskyella</taxon>
    </lineage>
</organism>
<dbReference type="PROSITE" id="PS51257">
    <property type="entry name" value="PROKAR_LIPOPROTEIN"/>
    <property type="match status" value="1"/>
</dbReference>
<gene>
    <name evidence="3" type="ORF">KCG49_15605</name>
</gene>
<keyword evidence="4" id="KW-1185">Reference proteome</keyword>
<protein>
    <submittedName>
        <fullName evidence="3">Fibronectin type III domain-containing protein</fullName>
    </submittedName>
</protein>
<keyword evidence="1" id="KW-0732">Signal</keyword>
<evidence type="ECO:0000313" key="4">
    <source>
        <dbReference type="Proteomes" id="UP001138894"/>
    </source>
</evidence>